<evidence type="ECO:0000313" key="1">
    <source>
        <dbReference type="EMBL" id="KAK4494943.1"/>
    </source>
</evidence>
<reference evidence="1 2" key="1">
    <citation type="journal article" date="2023" name="G3 (Bethesda)">
        <title>A chromosome-level genome assembly of Zasmidium syzygii isolated from banana leaves.</title>
        <authorList>
            <person name="van Westerhoven A.C."/>
            <person name="Mehrabi R."/>
            <person name="Talebi R."/>
            <person name="Steentjes M.B.F."/>
            <person name="Corcolon B."/>
            <person name="Chong P.A."/>
            <person name="Kema G.H.J."/>
            <person name="Seidl M.F."/>
        </authorList>
    </citation>
    <scope>NUCLEOTIDE SEQUENCE [LARGE SCALE GENOMIC DNA]</scope>
    <source>
        <strain evidence="1 2">P124</strain>
    </source>
</reference>
<sequence>METVSHLFSFYTYLQKALRKLQIRHSNRQIAAKNAASILCLPDDILFMVFDLLQEGDRESLPMRRLALQANSVKNKPQNTNGHEGDFIRFSTSNRRIRNLARARILRTITLGTSWSPERASKALTTLSKSPNASEYVREVKVDIWEANAFGCERTTTISPKKLLKFSFSFLNAAHRLENLQKLAITVPASTAYALHYAFRGQKSAEPKVRLEEVRELELSPFMHWIIDCCPNVRRVESNDWVIQSGVARHDQVQAIIEAAGRAPFLEHFALHCRWRRELLEQIIDKMPDLKSLALRRGQFAADMRYMLGIVKRLEHLEVLALPDAPQVGHILGLDGWCSSFSMGKPSFFQYEVVTRKVFRELRHLDQLCLGAGFQARLSNQESREIDVRWDYGPADCAYQGPGEWIALRSESECSFERKVVDRFVEEETQLRLLQEEMAM</sequence>
<organism evidence="1 2">
    <name type="scientific">Zasmidium cellare</name>
    <name type="common">Wine cellar mold</name>
    <name type="synonym">Racodium cellare</name>
    <dbReference type="NCBI Taxonomy" id="395010"/>
    <lineage>
        <taxon>Eukaryota</taxon>
        <taxon>Fungi</taxon>
        <taxon>Dikarya</taxon>
        <taxon>Ascomycota</taxon>
        <taxon>Pezizomycotina</taxon>
        <taxon>Dothideomycetes</taxon>
        <taxon>Dothideomycetidae</taxon>
        <taxon>Mycosphaerellales</taxon>
        <taxon>Mycosphaerellaceae</taxon>
        <taxon>Zasmidium</taxon>
    </lineage>
</organism>
<evidence type="ECO:0000313" key="2">
    <source>
        <dbReference type="Proteomes" id="UP001305779"/>
    </source>
</evidence>
<keyword evidence="2" id="KW-1185">Reference proteome</keyword>
<name>A0ABR0E0J4_ZASCE</name>
<comment type="caution">
    <text evidence="1">The sequence shown here is derived from an EMBL/GenBank/DDBJ whole genome shotgun (WGS) entry which is preliminary data.</text>
</comment>
<evidence type="ECO:0008006" key="3">
    <source>
        <dbReference type="Google" id="ProtNLM"/>
    </source>
</evidence>
<gene>
    <name evidence="1" type="ORF">PRZ48_014299</name>
</gene>
<protein>
    <recommendedName>
        <fullName evidence="3">F-box domain-containing protein</fullName>
    </recommendedName>
</protein>
<proteinExistence type="predicted"/>
<dbReference type="Proteomes" id="UP001305779">
    <property type="component" value="Unassembled WGS sequence"/>
</dbReference>
<accession>A0ABR0E0J4</accession>
<dbReference type="EMBL" id="JAXOVC010000013">
    <property type="protein sequence ID" value="KAK4494943.1"/>
    <property type="molecule type" value="Genomic_DNA"/>
</dbReference>